<reference evidence="2 3" key="1">
    <citation type="journal article" date="2014" name="Arch. Microbiol.">
        <title>Arthrobacter enclensis sp. nov., isolated from sediment sample.</title>
        <authorList>
            <person name="Dastager S.G."/>
            <person name="Liu Q."/>
            <person name="Tang S.K."/>
            <person name="Krishnamurthi S."/>
            <person name="Lee J.C."/>
            <person name="Li W.J."/>
        </authorList>
    </citation>
    <scope>NUCLEOTIDE SEQUENCE [LARGE SCALE GENOMIC DNA]</scope>
    <source>
        <strain evidence="2 3">NIO-1008</strain>
    </source>
</reference>
<sequence>MTGPDLAPQRAARKPAPAWARKSTVVLLIALLALAVFGTTTQTWMTVTLDPNQAGQAGAGQGPLDVQGSKAATAVTALALVALAGGLAAAIAGRVARWIITGIIVLASAGIVAAAGTVLSDPLAASQGSIGAATGVTGGPAQVAVSAFPVLAVVAGCLLALAGLLILPASRHWASRTKYDARPVAGSAAAAGPVDEIDSWDRLSRGDDPT</sequence>
<dbReference type="Pfam" id="PF09534">
    <property type="entry name" value="Trp_oprn_chp"/>
    <property type="match status" value="1"/>
</dbReference>
<evidence type="ECO:0008006" key="4">
    <source>
        <dbReference type="Google" id="ProtNLM"/>
    </source>
</evidence>
<keyword evidence="3" id="KW-1185">Reference proteome</keyword>
<feature type="transmembrane region" description="Helical" evidence="1">
    <location>
        <begin position="98"/>
        <end position="119"/>
    </location>
</feature>
<keyword evidence="1" id="KW-1133">Transmembrane helix</keyword>
<dbReference type="EMBL" id="LNQM01000002">
    <property type="protein sequence ID" value="KSU77547.1"/>
    <property type="molecule type" value="Genomic_DNA"/>
</dbReference>
<feature type="transmembrane region" description="Helical" evidence="1">
    <location>
        <begin position="147"/>
        <end position="167"/>
    </location>
</feature>
<dbReference type="InterPro" id="IPR019051">
    <property type="entry name" value="Trp_biosyn_TM_oprn/chp"/>
</dbReference>
<keyword evidence="1" id="KW-0812">Transmembrane</keyword>
<dbReference type="Proteomes" id="UP000053199">
    <property type="component" value="Unassembled WGS sequence"/>
</dbReference>
<evidence type="ECO:0000313" key="3">
    <source>
        <dbReference type="Proteomes" id="UP000053199"/>
    </source>
</evidence>
<keyword evidence="1" id="KW-0472">Membrane</keyword>
<comment type="caution">
    <text evidence="2">The sequence shown here is derived from an EMBL/GenBank/DDBJ whole genome shotgun (WGS) entry which is preliminary data.</text>
</comment>
<gene>
    <name evidence="2" type="ORF">AS031_05540</name>
</gene>
<accession>A0A0V8IS06</accession>
<dbReference type="OrthoDB" id="4955044at2"/>
<protein>
    <recommendedName>
        <fullName evidence="4">Trp biosynthesis protein</fullName>
    </recommendedName>
</protein>
<feature type="transmembrane region" description="Helical" evidence="1">
    <location>
        <begin position="71"/>
        <end position="91"/>
    </location>
</feature>
<dbReference type="AlphaFoldDB" id="A0A0V8IS06"/>
<dbReference type="STRING" id="993070.AS031_05540"/>
<organism evidence="2 3">
    <name type="scientific">Pseudarthrobacter enclensis</name>
    <dbReference type="NCBI Taxonomy" id="993070"/>
    <lineage>
        <taxon>Bacteria</taxon>
        <taxon>Bacillati</taxon>
        <taxon>Actinomycetota</taxon>
        <taxon>Actinomycetes</taxon>
        <taxon>Micrococcales</taxon>
        <taxon>Micrococcaceae</taxon>
        <taxon>Pseudarthrobacter</taxon>
    </lineage>
</organism>
<evidence type="ECO:0000313" key="2">
    <source>
        <dbReference type="EMBL" id="KSU77547.1"/>
    </source>
</evidence>
<name>A0A0V8IS06_9MICC</name>
<dbReference type="RefSeq" id="WP_058267141.1">
    <property type="nucleotide sequence ID" value="NZ_FMAZ01000002.1"/>
</dbReference>
<proteinExistence type="predicted"/>
<evidence type="ECO:0000256" key="1">
    <source>
        <dbReference type="SAM" id="Phobius"/>
    </source>
</evidence>